<comment type="similarity">
    <text evidence="1">Belongs to the selenium-binding protein family.</text>
</comment>
<dbReference type="AlphaFoldDB" id="A0A8J2PI97"/>
<evidence type="ECO:0000256" key="2">
    <source>
        <dbReference type="ARBA" id="ARBA00023266"/>
    </source>
</evidence>
<proteinExistence type="inferred from homology"/>
<evidence type="ECO:0000313" key="4">
    <source>
        <dbReference type="Proteomes" id="UP000708208"/>
    </source>
</evidence>
<dbReference type="GO" id="GO:0008430">
    <property type="term" value="F:selenium binding"/>
    <property type="evidence" value="ECO:0007669"/>
    <property type="project" value="InterPro"/>
</dbReference>
<keyword evidence="2" id="KW-0711">Selenium</keyword>
<feature type="non-terminal residue" evidence="3">
    <location>
        <position position="1"/>
    </location>
</feature>
<name>A0A8J2PI97_9HEXA</name>
<dbReference type="InterPro" id="IPR008826">
    <property type="entry name" value="Se-bd"/>
</dbReference>
<accession>A0A8J2PI97</accession>
<evidence type="ECO:0000256" key="1">
    <source>
        <dbReference type="ARBA" id="ARBA00005606"/>
    </source>
</evidence>
<sequence length="50" mass="5486">VDVDTINGGLTLNEDFLVDFGNEPDGPVLAHEIRYPKGDCTSDIWLAPQK</sequence>
<organism evidence="3 4">
    <name type="scientific">Allacma fusca</name>
    <dbReference type="NCBI Taxonomy" id="39272"/>
    <lineage>
        <taxon>Eukaryota</taxon>
        <taxon>Metazoa</taxon>
        <taxon>Ecdysozoa</taxon>
        <taxon>Arthropoda</taxon>
        <taxon>Hexapoda</taxon>
        <taxon>Collembola</taxon>
        <taxon>Symphypleona</taxon>
        <taxon>Sminthuridae</taxon>
        <taxon>Allacma</taxon>
    </lineage>
</organism>
<dbReference type="PANTHER" id="PTHR23300">
    <property type="entry name" value="METHANETHIOL OXIDASE"/>
    <property type="match status" value="1"/>
</dbReference>
<dbReference type="OrthoDB" id="10252446at2759"/>
<dbReference type="Pfam" id="PF05694">
    <property type="entry name" value="SBP56"/>
    <property type="match status" value="1"/>
</dbReference>
<comment type="caution">
    <text evidence="3">The sequence shown here is derived from an EMBL/GenBank/DDBJ whole genome shotgun (WGS) entry which is preliminary data.</text>
</comment>
<reference evidence="3" key="1">
    <citation type="submission" date="2021-06" db="EMBL/GenBank/DDBJ databases">
        <authorList>
            <person name="Hodson N. C."/>
            <person name="Mongue J. A."/>
            <person name="Jaron S. K."/>
        </authorList>
    </citation>
    <scope>NUCLEOTIDE SEQUENCE</scope>
</reference>
<gene>
    <name evidence="3" type="ORF">AFUS01_LOCUS27064</name>
</gene>
<evidence type="ECO:0008006" key="5">
    <source>
        <dbReference type="Google" id="ProtNLM"/>
    </source>
</evidence>
<dbReference type="Proteomes" id="UP000708208">
    <property type="component" value="Unassembled WGS sequence"/>
</dbReference>
<keyword evidence="4" id="KW-1185">Reference proteome</keyword>
<evidence type="ECO:0000313" key="3">
    <source>
        <dbReference type="EMBL" id="CAG7816445.1"/>
    </source>
</evidence>
<dbReference type="PANTHER" id="PTHR23300:SF0">
    <property type="entry name" value="METHANETHIOL OXIDASE"/>
    <property type="match status" value="1"/>
</dbReference>
<dbReference type="EMBL" id="CAJVCH010370559">
    <property type="protein sequence ID" value="CAG7816445.1"/>
    <property type="molecule type" value="Genomic_DNA"/>
</dbReference>
<protein>
    <recommendedName>
        <fullName evidence="5">Selenium-binding protein 1</fullName>
    </recommendedName>
</protein>